<keyword evidence="5 7" id="KW-0472">Membrane</keyword>
<evidence type="ECO:0000313" key="10">
    <source>
        <dbReference type="Proteomes" id="UP000193920"/>
    </source>
</evidence>
<dbReference type="GO" id="GO:0005886">
    <property type="term" value="C:plasma membrane"/>
    <property type="evidence" value="ECO:0007669"/>
    <property type="project" value="UniProtKB-SubCell"/>
</dbReference>
<keyword evidence="4 7" id="KW-1133">Transmembrane helix</keyword>
<dbReference type="Pfam" id="PF01757">
    <property type="entry name" value="Acyl_transf_3"/>
    <property type="match status" value="1"/>
</dbReference>
<dbReference type="AlphaFoldDB" id="A0A1Y2AJI7"/>
<feature type="transmembrane region" description="Helical" evidence="7">
    <location>
        <begin position="298"/>
        <end position="316"/>
    </location>
</feature>
<comment type="subcellular location">
    <subcellularLocation>
        <location evidence="1">Cell membrane</location>
        <topology evidence="1">Multi-pass membrane protein</topology>
    </subcellularLocation>
</comment>
<feature type="compositionally biased region" description="Polar residues" evidence="6">
    <location>
        <begin position="34"/>
        <end position="45"/>
    </location>
</feature>
<dbReference type="PANTHER" id="PTHR40074">
    <property type="entry name" value="O-ACETYLTRANSFERASE WECH"/>
    <property type="match status" value="1"/>
</dbReference>
<evidence type="ECO:0000313" key="9">
    <source>
        <dbReference type="EMBL" id="ORY22728.1"/>
    </source>
</evidence>
<evidence type="ECO:0000256" key="4">
    <source>
        <dbReference type="ARBA" id="ARBA00022989"/>
    </source>
</evidence>
<evidence type="ECO:0000256" key="1">
    <source>
        <dbReference type="ARBA" id="ARBA00004651"/>
    </source>
</evidence>
<dbReference type="EMBL" id="MCOG01000243">
    <property type="protein sequence ID" value="ORY22728.1"/>
    <property type="molecule type" value="Genomic_DNA"/>
</dbReference>
<evidence type="ECO:0000256" key="6">
    <source>
        <dbReference type="SAM" id="MobiDB-lite"/>
    </source>
</evidence>
<dbReference type="GO" id="GO:0016413">
    <property type="term" value="F:O-acetyltransferase activity"/>
    <property type="evidence" value="ECO:0007669"/>
    <property type="project" value="TreeGrafter"/>
</dbReference>
<gene>
    <name evidence="9" type="ORF">LY90DRAFT_675769</name>
</gene>
<feature type="domain" description="Acyltransferase 3" evidence="8">
    <location>
        <begin position="128"/>
        <end position="353"/>
    </location>
</feature>
<organism evidence="9 10">
    <name type="scientific">Neocallimastix californiae</name>
    <dbReference type="NCBI Taxonomy" id="1754190"/>
    <lineage>
        <taxon>Eukaryota</taxon>
        <taxon>Fungi</taxon>
        <taxon>Fungi incertae sedis</taxon>
        <taxon>Chytridiomycota</taxon>
        <taxon>Chytridiomycota incertae sedis</taxon>
        <taxon>Neocallimastigomycetes</taxon>
        <taxon>Neocallimastigales</taxon>
        <taxon>Neocallimastigaceae</taxon>
        <taxon>Neocallimastix</taxon>
    </lineage>
</organism>
<evidence type="ECO:0000259" key="8">
    <source>
        <dbReference type="Pfam" id="PF01757"/>
    </source>
</evidence>
<sequence length="367" mass="42718">MDTVKPEEEVINIEEGADHHKNTDKSEDKEETSENNSFADYENESTSLLPQVAPVRPRSNRVYWADCARIFSMIGIIMLHSSGYGCEQNLRKKKDPKWKIICCYNCFTRFGVPIKAGDFIKLFVVGEEYLWFIYMIIGCYMISPFLRLFSDNIVLARYFLGLCLFWGSLVPTLRNIFTSYKYNNAKNELDTWTNRWHFHFTLGFVGYFVAGYHLMKHVTIKNIFIRIILYVFGIADAIAICYFTISLEVIDKKKYSKDFRDTYTLTIAIYSIILFIFFKHEIGRIKFSEKAIKIISKLSSLTFGMYLSHMIIKTMLPKYIGISQTKFFSINYSPVIGVPIFCIIITILSLLISYVLSIIPILNRYVL</sequence>
<dbReference type="PANTHER" id="PTHR40074:SF2">
    <property type="entry name" value="O-ACETYLTRANSFERASE WECH"/>
    <property type="match status" value="1"/>
</dbReference>
<reference evidence="9 10" key="1">
    <citation type="submission" date="2016-08" db="EMBL/GenBank/DDBJ databases">
        <title>A Parts List for Fungal Cellulosomes Revealed by Comparative Genomics.</title>
        <authorList>
            <consortium name="DOE Joint Genome Institute"/>
            <person name="Haitjema C.H."/>
            <person name="Gilmore S.P."/>
            <person name="Henske J.K."/>
            <person name="Solomon K.V."/>
            <person name="De Groot R."/>
            <person name="Kuo A."/>
            <person name="Mondo S.J."/>
            <person name="Salamov A.A."/>
            <person name="Labutti K."/>
            <person name="Zhao Z."/>
            <person name="Chiniquy J."/>
            <person name="Barry K."/>
            <person name="Brewer H.M."/>
            <person name="Purvine S.O."/>
            <person name="Wright A.T."/>
            <person name="Boxma B."/>
            <person name="Van Alen T."/>
            <person name="Hackstein J.H."/>
            <person name="Baker S.E."/>
            <person name="Grigoriev I.V."/>
            <person name="O'Malley M.A."/>
        </authorList>
    </citation>
    <scope>NUCLEOTIDE SEQUENCE [LARGE SCALE GENOMIC DNA]</scope>
    <source>
        <strain evidence="9 10">G1</strain>
    </source>
</reference>
<protein>
    <recommendedName>
        <fullName evidence="8">Acyltransferase 3 domain-containing protein</fullName>
    </recommendedName>
</protein>
<accession>A0A1Y2AJI7</accession>
<feature type="region of interest" description="Disordered" evidence="6">
    <location>
        <begin position="1"/>
        <end position="45"/>
    </location>
</feature>
<keyword evidence="3 7" id="KW-0812">Transmembrane</keyword>
<feature type="transmembrane region" description="Helical" evidence="7">
    <location>
        <begin position="197"/>
        <end position="215"/>
    </location>
</feature>
<proteinExistence type="predicted"/>
<dbReference type="Proteomes" id="UP000193920">
    <property type="component" value="Unassembled WGS sequence"/>
</dbReference>
<feature type="compositionally biased region" description="Basic and acidic residues" evidence="6">
    <location>
        <begin position="16"/>
        <end position="28"/>
    </location>
</feature>
<feature type="transmembrane region" description="Helical" evidence="7">
    <location>
        <begin position="262"/>
        <end position="278"/>
    </location>
</feature>
<feature type="transmembrane region" description="Helical" evidence="7">
    <location>
        <begin position="227"/>
        <end position="250"/>
    </location>
</feature>
<dbReference type="GO" id="GO:0009246">
    <property type="term" value="P:enterobacterial common antigen biosynthetic process"/>
    <property type="evidence" value="ECO:0007669"/>
    <property type="project" value="TreeGrafter"/>
</dbReference>
<comment type="caution">
    <text evidence="9">The sequence shown here is derived from an EMBL/GenBank/DDBJ whole genome shotgun (WGS) entry which is preliminary data.</text>
</comment>
<keyword evidence="2" id="KW-1003">Cell membrane</keyword>
<evidence type="ECO:0000256" key="2">
    <source>
        <dbReference type="ARBA" id="ARBA00022475"/>
    </source>
</evidence>
<feature type="transmembrane region" description="Helical" evidence="7">
    <location>
        <begin position="336"/>
        <end position="362"/>
    </location>
</feature>
<dbReference type="InterPro" id="IPR002656">
    <property type="entry name" value="Acyl_transf_3_dom"/>
</dbReference>
<name>A0A1Y2AJI7_9FUNG</name>
<keyword evidence="10" id="KW-1185">Reference proteome</keyword>
<evidence type="ECO:0000256" key="7">
    <source>
        <dbReference type="SAM" id="Phobius"/>
    </source>
</evidence>
<evidence type="ECO:0000256" key="3">
    <source>
        <dbReference type="ARBA" id="ARBA00022692"/>
    </source>
</evidence>
<evidence type="ECO:0000256" key="5">
    <source>
        <dbReference type="ARBA" id="ARBA00023136"/>
    </source>
</evidence>
<feature type="transmembrane region" description="Helical" evidence="7">
    <location>
        <begin position="129"/>
        <end position="146"/>
    </location>
</feature>
<feature type="transmembrane region" description="Helical" evidence="7">
    <location>
        <begin position="158"/>
        <end position="177"/>
    </location>
</feature>